<accession>A0A1X7AER2</accession>
<evidence type="ECO:0000256" key="2">
    <source>
        <dbReference type="ARBA" id="ARBA00022737"/>
    </source>
</evidence>
<dbReference type="InterPro" id="IPR023058">
    <property type="entry name" value="PPIase_PpiC_CS"/>
</dbReference>
<dbReference type="GO" id="GO:0042277">
    <property type="term" value="F:peptide binding"/>
    <property type="evidence" value="ECO:0007669"/>
    <property type="project" value="InterPro"/>
</dbReference>
<keyword evidence="1 7" id="KW-0732">Signal</keyword>
<dbReference type="PANTHER" id="PTHR47637:SF1">
    <property type="entry name" value="CHAPERONE SURA"/>
    <property type="match status" value="1"/>
</dbReference>
<evidence type="ECO:0000259" key="8">
    <source>
        <dbReference type="PROSITE" id="PS50198"/>
    </source>
</evidence>
<dbReference type="Proteomes" id="UP000196573">
    <property type="component" value="Unassembled WGS sequence"/>
</dbReference>
<gene>
    <name evidence="7 9" type="primary">surA</name>
    <name evidence="9" type="ORF">EHSB41UT_00525</name>
</gene>
<proteinExistence type="inferred from homology"/>
<dbReference type="Pfam" id="PF13616">
    <property type="entry name" value="Rotamase_3"/>
    <property type="match status" value="1"/>
</dbReference>
<keyword evidence="2 7" id="KW-0677">Repeat</keyword>
<dbReference type="Gene3D" id="1.10.4030.10">
    <property type="entry name" value="Porin chaperone SurA, peptide-binding domain"/>
    <property type="match status" value="1"/>
</dbReference>
<evidence type="ECO:0000313" key="9">
    <source>
        <dbReference type="EMBL" id="SMA35404.1"/>
    </source>
</evidence>
<keyword evidence="3 7" id="KW-0574">Periplasm</keyword>
<keyword evidence="5 7" id="KW-0143">Chaperone</keyword>
<dbReference type="EMBL" id="FWPT01000001">
    <property type="protein sequence ID" value="SMA35404.1"/>
    <property type="molecule type" value="Genomic_DNA"/>
</dbReference>
<dbReference type="GO" id="GO:0003755">
    <property type="term" value="F:peptidyl-prolyl cis-trans isomerase activity"/>
    <property type="evidence" value="ECO:0007669"/>
    <property type="project" value="UniProtKB-UniRule"/>
</dbReference>
<organism evidence="9 10">
    <name type="scientific">Parendozoicomonas haliclonae</name>
    <dbReference type="NCBI Taxonomy" id="1960125"/>
    <lineage>
        <taxon>Bacteria</taxon>
        <taxon>Pseudomonadati</taxon>
        <taxon>Pseudomonadota</taxon>
        <taxon>Gammaproteobacteria</taxon>
        <taxon>Oceanospirillales</taxon>
        <taxon>Endozoicomonadaceae</taxon>
        <taxon>Parendozoicomonas</taxon>
    </lineage>
</organism>
<dbReference type="Gene3D" id="3.10.50.40">
    <property type="match status" value="2"/>
</dbReference>
<evidence type="ECO:0000313" key="10">
    <source>
        <dbReference type="Proteomes" id="UP000196573"/>
    </source>
</evidence>
<evidence type="ECO:0000256" key="5">
    <source>
        <dbReference type="ARBA" id="ARBA00023186"/>
    </source>
</evidence>
<reference evidence="9 10" key="1">
    <citation type="submission" date="2017-03" db="EMBL/GenBank/DDBJ databases">
        <authorList>
            <person name="Afonso C.L."/>
            <person name="Miller P.J."/>
            <person name="Scott M.A."/>
            <person name="Spackman E."/>
            <person name="Goraichik I."/>
            <person name="Dimitrov K.M."/>
            <person name="Suarez D.L."/>
            <person name="Swayne D.E."/>
        </authorList>
    </citation>
    <scope>NUCLEOTIDE SEQUENCE [LARGE SCALE GENOMIC DNA]</scope>
    <source>
        <strain evidence="9">SB41UT1</strain>
    </source>
</reference>
<feature type="domain" description="PpiC" evidence="8">
    <location>
        <begin position="288"/>
        <end position="387"/>
    </location>
</feature>
<dbReference type="SUPFAM" id="SSF109998">
    <property type="entry name" value="Triger factor/SurA peptide-binding domain-like"/>
    <property type="match status" value="1"/>
</dbReference>
<dbReference type="PANTHER" id="PTHR47637">
    <property type="entry name" value="CHAPERONE SURA"/>
    <property type="match status" value="1"/>
</dbReference>
<keyword evidence="10" id="KW-1185">Reference proteome</keyword>
<dbReference type="GO" id="GO:0043165">
    <property type="term" value="P:Gram-negative-bacterium-type cell outer membrane assembly"/>
    <property type="evidence" value="ECO:0007669"/>
    <property type="project" value="InterPro"/>
</dbReference>
<feature type="chain" id="PRO_5013412122" description="Chaperone SurA" evidence="7">
    <location>
        <begin position="23"/>
        <end position="432"/>
    </location>
</feature>
<dbReference type="InterPro" id="IPR000297">
    <property type="entry name" value="PPIase_PpiC"/>
</dbReference>
<dbReference type="InterPro" id="IPR027304">
    <property type="entry name" value="Trigger_fact/SurA_dom_sf"/>
</dbReference>
<dbReference type="GO" id="GO:0050821">
    <property type="term" value="P:protein stabilization"/>
    <property type="evidence" value="ECO:0007669"/>
    <property type="project" value="InterPro"/>
</dbReference>
<dbReference type="Pfam" id="PF09312">
    <property type="entry name" value="SurA_N"/>
    <property type="match status" value="1"/>
</dbReference>
<dbReference type="InterPro" id="IPR050280">
    <property type="entry name" value="OMP_Chaperone_SurA"/>
</dbReference>
<dbReference type="GO" id="GO:0030288">
    <property type="term" value="C:outer membrane-bounded periplasmic space"/>
    <property type="evidence" value="ECO:0007669"/>
    <property type="project" value="InterPro"/>
</dbReference>
<dbReference type="OrthoDB" id="14196at2"/>
<comment type="catalytic activity">
    <reaction evidence="7">
        <text>[protein]-peptidylproline (omega=180) = [protein]-peptidylproline (omega=0)</text>
        <dbReference type="Rhea" id="RHEA:16237"/>
        <dbReference type="Rhea" id="RHEA-COMP:10747"/>
        <dbReference type="Rhea" id="RHEA-COMP:10748"/>
        <dbReference type="ChEBI" id="CHEBI:83833"/>
        <dbReference type="ChEBI" id="CHEBI:83834"/>
        <dbReference type="EC" id="5.2.1.8"/>
    </reaction>
</comment>
<dbReference type="SUPFAM" id="SSF54534">
    <property type="entry name" value="FKBP-like"/>
    <property type="match status" value="2"/>
</dbReference>
<dbReference type="NCBIfam" id="NF008038">
    <property type="entry name" value="PRK10770.1"/>
    <property type="match status" value="1"/>
</dbReference>
<dbReference type="GO" id="GO:0051082">
    <property type="term" value="F:unfolded protein binding"/>
    <property type="evidence" value="ECO:0007669"/>
    <property type="project" value="UniProtKB-UniRule"/>
</dbReference>
<evidence type="ECO:0000256" key="7">
    <source>
        <dbReference type="HAMAP-Rule" id="MF_01183"/>
    </source>
</evidence>
<protein>
    <recommendedName>
        <fullName evidence="7">Chaperone SurA</fullName>
    </recommendedName>
    <alternativeName>
        <fullName evidence="7">Peptidyl-prolyl cis-trans isomerase SurA</fullName>
        <shortName evidence="7">PPIase SurA</shortName>
        <ecNumber evidence="7">5.2.1.8</ecNumber>
    </alternativeName>
    <alternativeName>
        <fullName evidence="7">Rotamase SurA</fullName>
    </alternativeName>
</protein>
<comment type="domain">
    <text evidence="7">The PPIase activity resides only in the second parvulin domain. The N-terminal region and the C-terminal tail are necessary and sufficient for the chaperone activity of SurA. The PPIase activity is dispensable for SurA to function as a chaperone. The N-terminal region and the C-terminal tail are also required for porin recognition.</text>
</comment>
<dbReference type="PROSITE" id="PS50198">
    <property type="entry name" value="PPIC_PPIASE_2"/>
    <property type="match status" value="2"/>
</dbReference>
<evidence type="ECO:0000256" key="4">
    <source>
        <dbReference type="ARBA" id="ARBA00023110"/>
    </source>
</evidence>
<dbReference type="HAMAP" id="MF_01183">
    <property type="entry name" value="Chaperone_SurA"/>
    <property type="match status" value="1"/>
</dbReference>
<dbReference type="RefSeq" id="WP_087106584.1">
    <property type="nucleotide sequence ID" value="NZ_CBCSCN010000004.1"/>
</dbReference>
<dbReference type="InterPro" id="IPR023034">
    <property type="entry name" value="PPIase_SurA"/>
</dbReference>
<comment type="subcellular location">
    <subcellularLocation>
        <location evidence="7">Periplasm</location>
    </subcellularLocation>
    <text evidence="7">Is capable of associating with the outer membrane.</text>
</comment>
<comment type="function">
    <text evidence="7">Chaperone involved in the correct folding and assembly of outer membrane proteins. Recognizes specific patterns of aromatic residues and the orientation of their side chains, which are found more frequently in integral outer membrane proteins. May act in both early periplasmic and late outer membrane-associated steps of protein maturation.</text>
</comment>
<keyword evidence="6 7" id="KW-0413">Isomerase</keyword>
<feature type="signal peptide" evidence="7">
    <location>
        <begin position="1"/>
        <end position="22"/>
    </location>
</feature>
<evidence type="ECO:0000256" key="6">
    <source>
        <dbReference type="ARBA" id="ARBA00023235"/>
    </source>
</evidence>
<dbReference type="InterPro" id="IPR046357">
    <property type="entry name" value="PPIase_dom_sf"/>
</dbReference>
<evidence type="ECO:0000256" key="3">
    <source>
        <dbReference type="ARBA" id="ARBA00022764"/>
    </source>
</evidence>
<dbReference type="AlphaFoldDB" id="A0A1X7AER2"/>
<dbReference type="PROSITE" id="PS01096">
    <property type="entry name" value="PPIC_PPIASE_1"/>
    <property type="match status" value="1"/>
</dbReference>
<dbReference type="EC" id="5.2.1.8" evidence="7"/>
<name>A0A1X7AER2_9GAMM</name>
<dbReference type="Pfam" id="PF00639">
    <property type="entry name" value="Rotamase"/>
    <property type="match status" value="1"/>
</dbReference>
<evidence type="ECO:0000256" key="1">
    <source>
        <dbReference type="ARBA" id="ARBA00022729"/>
    </source>
</evidence>
<dbReference type="InterPro" id="IPR015391">
    <property type="entry name" value="SurA_N"/>
</dbReference>
<dbReference type="GO" id="GO:0006457">
    <property type="term" value="P:protein folding"/>
    <property type="evidence" value="ECO:0007669"/>
    <property type="project" value="UniProtKB-UniRule"/>
</dbReference>
<sequence length="432" mass="48618" precursor="true">MKNLRHILLAAAASIAFTGAMVAPVTAKVVPLDRVVAIVDNDVIMESELNNRLKSVRMQIQERSTALPPEHVLKQQVLERLIIENLQLQIADRAGARIDDNSLNDAIRSIAQRNGMTLDQFRQALEQDGLSYVDAREQIRREMLINRVRQRQVMERIQVTDREVDNFRSSAEGQQRMAVEYRLGHILVSLPEGATPDQIAQANKKAEGLYDQLNKGADFSQVAVSQSQGQNALEGGDLGWRKADQLPSLFANVVTGLKEGEVSRPIRSPSGFHLITLNDTRGNEQLLQEQVKARHILIKPNEVRSDLEAQELARSIYDRIESGAEFSELAKAYSDDPGSALNGGDLGWANPDDMVPAFREKMLTTNMNTPTAPFRSQFGWHILEVQGKRKEDISDKVQAAQIRDIIGQRKFEEELQVWLRELRDQAYVEIKL</sequence>
<feature type="domain" description="PpiC" evidence="8">
    <location>
        <begin position="178"/>
        <end position="279"/>
    </location>
</feature>
<keyword evidence="4 7" id="KW-0697">Rotamase</keyword>